<evidence type="ECO:0000313" key="1">
    <source>
        <dbReference type="EMBL" id="MBH8587577.1"/>
    </source>
</evidence>
<accession>A0ABS0QEW3</accession>
<dbReference type="EMBL" id="JAECVU010000001">
    <property type="protein sequence ID" value="MBH8587577.1"/>
    <property type="molecule type" value="Genomic_DNA"/>
</dbReference>
<comment type="caution">
    <text evidence="1">The sequence shown here is derived from an EMBL/GenBank/DDBJ whole genome shotgun (WGS) entry which is preliminary data.</text>
</comment>
<dbReference type="Proteomes" id="UP000641910">
    <property type="component" value="Unassembled WGS sequence"/>
</dbReference>
<keyword evidence="2" id="KW-1185">Reference proteome</keyword>
<sequence>MQQLWKTKIFSILLLVCFSVGFSFPVEHSLTLTPNQSQPSSWTDWFHLEKGTMTMEIQNDGPSPIYFYVFTYCDHLECPTIAEGEVPPGTKKIQKIAHDEGKFMFKLDQTSDENARPSHATGIIRQ</sequence>
<gene>
    <name evidence="1" type="ORF">I8U22_01910</name>
</gene>
<evidence type="ECO:0000313" key="2">
    <source>
        <dbReference type="Proteomes" id="UP000641910"/>
    </source>
</evidence>
<protein>
    <submittedName>
        <fullName evidence="1">Uncharacterized protein</fullName>
    </submittedName>
</protein>
<dbReference type="RefSeq" id="WP_049719907.1">
    <property type="nucleotide sequence ID" value="NZ_CP039710.1"/>
</dbReference>
<reference evidence="1 2" key="1">
    <citation type="submission" date="2020-12" db="EMBL/GenBank/DDBJ databases">
        <title>WGS of Thermoactinomyces spp.</title>
        <authorList>
            <person name="Cheng K."/>
        </authorList>
    </citation>
    <scope>NUCLEOTIDE SEQUENCE [LARGE SCALE GENOMIC DNA]</scope>
    <source>
        <strain evidence="2">CICC 10650\ACCC 41061</strain>
    </source>
</reference>
<name>A0ABS0QEW3_THEVU</name>
<proteinExistence type="predicted"/>
<organism evidence="1 2">
    <name type="scientific">Thermoactinomyces vulgaris</name>
    <dbReference type="NCBI Taxonomy" id="2026"/>
    <lineage>
        <taxon>Bacteria</taxon>
        <taxon>Bacillati</taxon>
        <taxon>Bacillota</taxon>
        <taxon>Bacilli</taxon>
        <taxon>Bacillales</taxon>
        <taxon>Thermoactinomycetaceae</taxon>
        <taxon>Thermoactinomyces</taxon>
    </lineage>
</organism>